<dbReference type="FunFam" id="1.20.58.220:FF:000004">
    <property type="entry name" value="Phosphate-specific transport system accessory protein PhoU"/>
    <property type="match status" value="1"/>
</dbReference>
<gene>
    <name evidence="10" type="primary">phoU</name>
    <name evidence="10" type="ORF">H3309_11630</name>
</gene>
<dbReference type="InterPro" id="IPR026022">
    <property type="entry name" value="PhoU_dom"/>
</dbReference>
<dbReference type="PANTHER" id="PTHR42930">
    <property type="entry name" value="PHOSPHATE-SPECIFIC TRANSPORT SYSTEM ACCESSORY PROTEIN PHOU"/>
    <property type="match status" value="1"/>
</dbReference>
<dbReference type="NCBIfam" id="TIGR02135">
    <property type="entry name" value="phoU_full"/>
    <property type="match status" value="1"/>
</dbReference>
<comment type="subunit">
    <text evidence="3">Homodimer.</text>
</comment>
<feature type="domain" description="PhoU" evidence="9">
    <location>
        <begin position="160"/>
        <end position="245"/>
    </location>
</feature>
<name>A0A7G5IF77_9SPHN</name>
<dbReference type="PANTHER" id="PTHR42930:SF3">
    <property type="entry name" value="PHOSPHATE-SPECIFIC TRANSPORT SYSTEM ACCESSORY PROTEIN PHOU"/>
    <property type="match status" value="1"/>
</dbReference>
<evidence type="ECO:0000256" key="6">
    <source>
        <dbReference type="ARBA" id="ARBA00022592"/>
    </source>
</evidence>
<feature type="domain" description="PhoU" evidence="9">
    <location>
        <begin position="57"/>
        <end position="144"/>
    </location>
</feature>
<comment type="similarity">
    <text evidence="2">Belongs to the PhoU family.</text>
</comment>
<evidence type="ECO:0000259" key="9">
    <source>
        <dbReference type="Pfam" id="PF01895"/>
    </source>
</evidence>
<comment type="subcellular location">
    <subcellularLocation>
        <location evidence="1">Cytoplasm</location>
    </subcellularLocation>
</comment>
<dbReference type="GO" id="GO:0030643">
    <property type="term" value="P:intracellular phosphate ion homeostasis"/>
    <property type="evidence" value="ECO:0007669"/>
    <property type="project" value="InterPro"/>
</dbReference>
<dbReference type="InterPro" id="IPR028366">
    <property type="entry name" value="PhoU"/>
</dbReference>
<evidence type="ECO:0000313" key="11">
    <source>
        <dbReference type="Proteomes" id="UP000515292"/>
    </source>
</evidence>
<dbReference type="GO" id="GO:0045936">
    <property type="term" value="P:negative regulation of phosphate metabolic process"/>
    <property type="evidence" value="ECO:0007669"/>
    <property type="project" value="InterPro"/>
</dbReference>
<keyword evidence="4" id="KW-0813">Transport</keyword>
<evidence type="ECO:0000256" key="8">
    <source>
        <dbReference type="ARBA" id="ARBA00069911"/>
    </source>
</evidence>
<proteinExistence type="inferred from homology"/>
<dbReference type="GO" id="GO:0006817">
    <property type="term" value="P:phosphate ion transport"/>
    <property type="evidence" value="ECO:0007669"/>
    <property type="project" value="UniProtKB-KW"/>
</dbReference>
<evidence type="ECO:0000256" key="7">
    <source>
        <dbReference type="ARBA" id="ARBA00056181"/>
    </source>
</evidence>
<evidence type="ECO:0000256" key="4">
    <source>
        <dbReference type="ARBA" id="ARBA00022448"/>
    </source>
</evidence>
<evidence type="ECO:0000256" key="2">
    <source>
        <dbReference type="ARBA" id="ARBA00008107"/>
    </source>
</evidence>
<dbReference type="Gene3D" id="1.20.58.220">
    <property type="entry name" value="Phosphate transport system protein phou homolog 2, domain 2"/>
    <property type="match status" value="2"/>
</dbReference>
<reference evidence="10 11" key="1">
    <citation type="submission" date="2020-07" db="EMBL/GenBank/DDBJ databases">
        <title>Complete genome sequence for Sandaracinobacter sp. M6.</title>
        <authorList>
            <person name="Tang Y."/>
            <person name="Liu Q."/>
            <person name="Guo Z."/>
            <person name="Lei P."/>
            <person name="Huang B."/>
        </authorList>
    </citation>
    <scope>NUCLEOTIDE SEQUENCE [LARGE SCALE GENOMIC DNA]</scope>
    <source>
        <strain evidence="10 11">M6</strain>
    </source>
</reference>
<organism evidence="10 11">
    <name type="scientific">Sandaracinobacteroides saxicola</name>
    <dbReference type="NCBI Taxonomy" id="2759707"/>
    <lineage>
        <taxon>Bacteria</taxon>
        <taxon>Pseudomonadati</taxon>
        <taxon>Pseudomonadota</taxon>
        <taxon>Alphaproteobacteria</taxon>
        <taxon>Sphingomonadales</taxon>
        <taxon>Sphingosinicellaceae</taxon>
        <taxon>Sandaracinobacteroides</taxon>
    </lineage>
</organism>
<dbReference type="Proteomes" id="UP000515292">
    <property type="component" value="Chromosome"/>
</dbReference>
<dbReference type="EMBL" id="CP059851">
    <property type="protein sequence ID" value="QMW22019.1"/>
    <property type="molecule type" value="Genomic_DNA"/>
</dbReference>
<keyword evidence="11" id="KW-1185">Reference proteome</keyword>
<evidence type="ECO:0000256" key="5">
    <source>
        <dbReference type="ARBA" id="ARBA00022490"/>
    </source>
</evidence>
<protein>
    <recommendedName>
        <fullName evidence="8">Phosphate-specific transport system accessory protein PhoU homolog</fullName>
    </recommendedName>
</protein>
<dbReference type="GO" id="GO:0005737">
    <property type="term" value="C:cytoplasm"/>
    <property type="evidence" value="ECO:0007669"/>
    <property type="project" value="UniProtKB-SubCell"/>
</dbReference>
<keyword evidence="6" id="KW-0592">Phosphate transport</keyword>
<dbReference type="Pfam" id="PF01895">
    <property type="entry name" value="PhoU"/>
    <property type="match status" value="2"/>
</dbReference>
<dbReference type="InterPro" id="IPR038078">
    <property type="entry name" value="PhoU-like_sf"/>
</dbReference>
<dbReference type="SUPFAM" id="SSF109755">
    <property type="entry name" value="PhoU-like"/>
    <property type="match status" value="1"/>
</dbReference>
<dbReference type="KEGG" id="sand:H3309_11630"/>
<evidence type="ECO:0000256" key="3">
    <source>
        <dbReference type="ARBA" id="ARBA00011738"/>
    </source>
</evidence>
<sequence>MATPRISSPIRVSRAPRITSPAATAEALKGRFVAQTPTTAHTVKSFDSDLETIRSLISQMGGLAEAQIAGAIDALMRRDADAAMKVVAQDAAIDTLEAEVEKLAVATIALRAPLADDLREIIAGLKMSALLERIGDYAKNIAKRASTLAQAQPVQPVVIIPEMGRAAAAMVRDALDAYVDRDAELAEAVMARDAVVDDFYNSLFRSLLTYMMENPHHITPSAHLLFIAKNLERIGDHATNIAELVTFSVTGEHAAERAKADDTAFVTTPQG</sequence>
<accession>A0A7G5IF77</accession>
<comment type="function">
    <text evidence="7">Plays a role in the regulation of phosphate uptake.</text>
</comment>
<dbReference type="AlphaFoldDB" id="A0A7G5IF77"/>
<evidence type="ECO:0000313" key="10">
    <source>
        <dbReference type="EMBL" id="QMW22019.1"/>
    </source>
</evidence>
<evidence type="ECO:0000256" key="1">
    <source>
        <dbReference type="ARBA" id="ARBA00004496"/>
    </source>
</evidence>
<keyword evidence="5" id="KW-0963">Cytoplasm</keyword>